<dbReference type="InterPro" id="IPR051165">
    <property type="entry name" value="Multifunctional_ANK_Repeat"/>
</dbReference>
<dbReference type="Gene3D" id="1.25.40.20">
    <property type="entry name" value="Ankyrin repeat-containing domain"/>
    <property type="match status" value="3"/>
</dbReference>
<dbReference type="PROSITE" id="PS50088">
    <property type="entry name" value="ANK_REPEAT"/>
    <property type="match status" value="4"/>
</dbReference>
<feature type="repeat" description="ANK" evidence="3">
    <location>
        <begin position="350"/>
        <end position="382"/>
    </location>
</feature>
<dbReference type="RefSeq" id="XP_037151481.1">
    <property type="nucleotide sequence ID" value="XM_037292062.1"/>
</dbReference>
<dbReference type="GeneID" id="59329548"/>
<evidence type="ECO:0000256" key="1">
    <source>
        <dbReference type="ARBA" id="ARBA00022737"/>
    </source>
</evidence>
<dbReference type="SMART" id="SM00248">
    <property type="entry name" value="ANK"/>
    <property type="match status" value="12"/>
</dbReference>
<comment type="caution">
    <text evidence="4">The sequence shown here is derived from an EMBL/GenBank/DDBJ whole genome shotgun (WGS) entry which is preliminary data.</text>
</comment>
<dbReference type="PROSITE" id="PS50297">
    <property type="entry name" value="ANK_REP_REGION"/>
    <property type="match status" value="4"/>
</dbReference>
<gene>
    <name evidence="4" type="ORF">HO133_001132</name>
</gene>
<organism evidence="4 5">
    <name type="scientific">Letharia lupina</name>
    <dbReference type="NCBI Taxonomy" id="560253"/>
    <lineage>
        <taxon>Eukaryota</taxon>
        <taxon>Fungi</taxon>
        <taxon>Dikarya</taxon>
        <taxon>Ascomycota</taxon>
        <taxon>Pezizomycotina</taxon>
        <taxon>Lecanoromycetes</taxon>
        <taxon>OSLEUM clade</taxon>
        <taxon>Lecanoromycetidae</taxon>
        <taxon>Lecanorales</taxon>
        <taxon>Lecanorineae</taxon>
        <taxon>Parmeliaceae</taxon>
        <taxon>Letharia</taxon>
    </lineage>
</organism>
<keyword evidence="1" id="KW-0677">Repeat</keyword>
<dbReference type="InterPro" id="IPR036770">
    <property type="entry name" value="Ankyrin_rpt-contain_sf"/>
</dbReference>
<evidence type="ECO:0000256" key="2">
    <source>
        <dbReference type="ARBA" id="ARBA00023043"/>
    </source>
</evidence>
<feature type="repeat" description="ANK" evidence="3">
    <location>
        <begin position="162"/>
        <end position="194"/>
    </location>
</feature>
<dbReference type="AlphaFoldDB" id="A0A8H6CF23"/>
<dbReference type="Pfam" id="PF12796">
    <property type="entry name" value="Ank_2"/>
    <property type="match status" value="3"/>
</dbReference>
<feature type="repeat" description="ANK" evidence="3">
    <location>
        <begin position="383"/>
        <end position="415"/>
    </location>
</feature>
<dbReference type="EMBL" id="JACCJB010000012">
    <property type="protein sequence ID" value="KAF6222046.1"/>
    <property type="molecule type" value="Genomic_DNA"/>
</dbReference>
<evidence type="ECO:0000256" key="3">
    <source>
        <dbReference type="PROSITE-ProRule" id="PRU00023"/>
    </source>
</evidence>
<reference evidence="4 5" key="1">
    <citation type="journal article" date="2020" name="Genomics">
        <title>Complete, high-quality genomes from long-read metagenomic sequencing of two wolf lichen thalli reveals enigmatic genome architecture.</title>
        <authorList>
            <person name="McKenzie S.K."/>
            <person name="Walston R.F."/>
            <person name="Allen J.L."/>
        </authorList>
    </citation>
    <scope>NUCLEOTIDE SEQUENCE [LARGE SCALE GENOMIC DNA]</scope>
    <source>
        <strain evidence="4">WasteWater1</strain>
    </source>
</reference>
<dbReference type="PANTHER" id="PTHR24123">
    <property type="entry name" value="ANKYRIN REPEAT-CONTAINING"/>
    <property type="match status" value="1"/>
</dbReference>
<keyword evidence="2 3" id="KW-0040">ANK repeat</keyword>
<proteinExistence type="predicted"/>
<dbReference type="SUPFAM" id="SSF48403">
    <property type="entry name" value="Ankyrin repeat"/>
    <property type="match status" value="2"/>
</dbReference>
<accession>A0A8H6CF23</accession>
<name>A0A8H6CF23_9LECA</name>
<sequence length="582" mass="62513">MTQSPTPLESVEVVGGPFLRHPSWSSGTKTGLPLGNTAASSTSAVVPTLNPSEFVVNKPGLDGSPLLVRAASDGLGEIVEKLLANGAHIEAVHSETKRNALIEASVQGHHKIVDLLLDHRRSHQHLDSQHMSVLHHAAQNGHLLVAKALLDRGAAVNIQGSSCLTPLNLASWASHANMVMLLLQRQANVEARDASQQTALRVAASRGFPNVCNSLLDYGAQSERRDGDPKTPMKLAIAAGYREVGLKDDAYKPAILAAKSGNPEMVTLLLRQKAKFKGKDSDGWTALHFAAHHGQTLVIEQLADRKISSKPTTAKKETPLHLAVAAGHFGATDCLLRCKRGSCVTSKDGRGEEPLHRASRAGSTDTVNLLVSHKANVNAENGFGWKPLHITVAYGHAAIVQQLVNLGASIEEKMGSTEYKKVDTHFLVDKFDHDDIARFLLSKGAKVDSACGRGWRPLHLAAFNASPATVDMLLQRNAYPLAVTDLARSRTPLGLARHRSQSKTLSGIVPSEADRLRVQELLHAAMASVPKRSQDHWKQMKIKAGKGPDDKTENLRAAAAAMKITGKGLALARHASIIDMKV</sequence>
<dbReference type="PANTHER" id="PTHR24123:SF33">
    <property type="entry name" value="PROTEIN HOS4"/>
    <property type="match status" value="1"/>
</dbReference>
<keyword evidence="5" id="KW-1185">Reference proteome</keyword>
<feature type="repeat" description="ANK" evidence="3">
    <location>
        <begin position="129"/>
        <end position="161"/>
    </location>
</feature>
<evidence type="ECO:0000313" key="5">
    <source>
        <dbReference type="Proteomes" id="UP000593566"/>
    </source>
</evidence>
<dbReference type="Proteomes" id="UP000593566">
    <property type="component" value="Unassembled WGS sequence"/>
</dbReference>
<dbReference type="InterPro" id="IPR002110">
    <property type="entry name" value="Ankyrin_rpt"/>
</dbReference>
<evidence type="ECO:0000313" key="4">
    <source>
        <dbReference type="EMBL" id="KAF6222046.1"/>
    </source>
</evidence>
<protein>
    <submittedName>
        <fullName evidence="4">Uncharacterized protein</fullName>
    </submittedName>
</protein>
<dbReference type="Pfam" id="PF13637">
    <property type="entry name" value="Ank_4"/>
    <property type="match status" value="2"/>
</dbReference>